<reference evidence="1" key="1">
    <citation type="submission" date="2021-02" db="EMBL/GenBank/DDBJ databases">
        <title>Infant gut strain persistence is associated with maternal origin, phylogeny, and functional potential including surface adhesion and iron acquisition.</title>
        <authorList>
            <person name="Lou Y.C."/>
        </authorList>
    </citation>
    <scope>NUCLEOTIDE SEQUENCE</scope>
    <source>
        <strain evidence="1">L3_101_000G1_dasL3_101_000G1_concoct_7_sub</strain>
    </source>
</reference>
<comment type="caution">
    <text evidence="1">The sequence shown here is derived from an EMBL/GenBank/DDBJ whole genome shotgun (WGS) entry which is preliminary data.</text>
</comment>
<name>A0A9E1F2H2_9BACT</name>
<organism evidence="1 2">
    <name type="scientific">Campylobacter concisus</name>
    <dbReference type="NCBI Taxonomy" id="199"/>
    <lineage>
        <taxon>Bacteria</taxon>
        <taxon>Pseudomonadati</taxon>
        <taxon>Campylobacterota</taxon>
        <taxon>Epsilonproteobacteria</taxon>
        <taxon>Campylobacterales</taxon>
        <taxon>Campylobacteraceae</taxon>
        <taxon>Campylobacter</taxon>
    </lineage>
</organism>
<protein>
    <submittedName>
        <fullName evidence="1">Retention module-containing protein</fullName>
    </submittedName>
</protein>
<dbReference type="Proteomes" id="UP000824019">
    <property type="component" value="Unassembled WGS sequence"/>
</dbReference>
<gene>
    <name evidence="1" type="ORF">KIC69_04260</name>
</gene>
<evidence type="ECO:0000313" key="2">
    <source>
        <dbReference type="Proteomes" id="UP000824019"/>
    </source>
</evidence>
<dbReference type="NCBIfam" id="NF033682">
    <property type="entry name" value="retention_LapA"/>
    <property type="match status" value="1"/>
</dbReference>
<proteinExistence type="predicted"/>
<feature type="non-terminal residue" evidence="1">
    <location>
        <position position="124"/>
    </location>
</feature>
<dbReference type="EMBL" id="JAHAKR010000154">
    <property type="protein sequence ID" value="MBS5830030.1"/>
    <property type="molecule type" value="Genomic_DNA"/>
</dbReference>
<dbReference type="InterPro" id="IPR047777">
    <property type="entry name" value="LapA-like_RM"/>
</dbReference>
<accession>A0A9E1F2H2</accession>
<sequence length="124" mass="12535">MATRIGVIKSISQGSSVIATAKDGTQRVLKVGDEIFLGETIQTTDFDSKVVITANDGKDIAIIGKDTLNLDKSVAHNESFGDDSVADVSAIQKALLDGANITDLEETAAGGNAAAGAGGDGVSL</sequence>
<dbReference type="AlphaFoldDB" id="A0A9E1F2H2"/>
<evidence type="ECO:0000313" key="1">
    <source>
        <dbReference type="EMBL" id="MBS5830030.1"/>
    </source>
</evidence>